<dbReference type="RefSeq" id="WP_274324940.1">
    <property type="nucleotide sequence ID" value="NZ_CP118158.1"/>
</dbReference>
<proteinExistence type="predicted"/>
<keyword evidence="2" id="KW-1185">Reference proteome</keyword>
<organism evidence="1 2">
    <name type="scientific">Halosimplex aquaticum</name>
    <dbReference type="NCBI Taxonomy" id="3026162"/>
    <lineage>
        <taxon>Archaea</taxon>
        <taxon>Methanobacteriati</taxon>
        <taxon>Methanobacteriota</taxon>
        <taxon>Stenosarchaea group</taxon>
        <taxon>Halobacteria</taxon>
        <taxon>Halobacteriales</taxon>
        <taxon>Haloarculaceae</taxon>
        <taxon>Halosimplex</taxon>
    </lineage>
</organism>
<accession>A0ABD5XW62</accession>
<name>A0ABD5XW62_9EURY</name>
<dbReference type="GeneID" id="78819601"/>
<reference evidence="1 2" key="1">
    <citation type="journal article" date="2019" name="Int. J. Syst. Evol. Microbiol.">
        <title>The Global Catalogue of Microorganisms (GCM) 10K type strain sequencing project: providing services to taxonomists for standard genome sequencing and annotation.</title>
        <authorList>
            <consortium name="The Broad Institute Genomics Platform"/>
            <consortium name="The Broad Institute Genome Sequencing Center for Infectious Disease"/>
            <person name="Wu L."/>
            <person name="Ma J."/>
        </authorList>
    </citation>
    <scope>NUCLEOTIDE SEQUENCE [LARGE SCALE GENOMIC DNA]</scope>
    <source>
        <strain evidence="1 2">XZYJT29</strain>
    </source>
</reference>
<dbReference type="Pfam" id="PF09844">
    <property type="entry name" value="DUF2071"/>
    <property type="match status" value="1"/>
</dbReference>
<comment type="caution">
    <text evidence="1">The sequence shown here is derived from an EMBL/GenBank/DDBJ whole genome shotgun (WGS) entry which is preliminary data.</text>
</comment>
<dbReference type="EMBL" id="JBHTAS010000001">
    <property type="protein sequence ID" value="MFC7139347.1"/>
    <property type="molecule type" value="Genomic_DNA"/>
</dbReference>
<dbReference type="Gene3D" id="2.40.400.10">
    <property type="entry name" value="Acetoacetate decarboxylase-like"/>
    <property type="match status" value="1"/>
</dbReference>
<dbReference type="InterPro" id="IPR023375">
    <property type="entry name" value="ADC_dom_sf"/>
</dbReference>
<dbReference type="AlphaFoldDB" id="A0ABD5XW62"/>
<dbReference type="InterPro" id="IPR018644">
    <property type="entry name" value="DUF2071"/>
</dbReference>
<gene>
    <name evidence="1" type="ORF">ACFQMA_05780</name>
</gene>
<evidence type="ECO:0000313" key="1">
    <source>
        <dbReference type="EMBL" id="MFC7139347.1"/>
    </source>
</evidence>
<evidence type="ECO:0000313" key="2">
    <source>
        <dbReference type="Proteomes" id="UP001596432"/>
    </source>
</evidence>
<sequence>MVRLPSLRGVIDRRILVNFRIEADALDAVLPDPFEPRTVDGYAIGGICLLRLTDVRPRGLPAFVGTRSENAAHRVGVEWADDGKRESGVYVPRRDSSSRLTAAVGRRSFGEYYRADFDVDERDGRYAVSMRSRDGETRMSVTASVADGIPADSVFDSVEEASAYHRRGAVGYSPAAGGAGDRFDGVELATDEWRVTPLSVEDVSASFFEDERRFPADAVTFDNALLMRDIGHEWRDVGSICPEPEAAADGSSAATAQSTV</sequence>
<dbReference type="SUPFAM" id="SSF160104">
    <property type="entry name" value="Acetoacetate decarboxylase-like"/>
    <property type="match status" value="1"/>
</dbReference>
<dbReference type="Proteomes" id="UP001596432">
    <property type="component" value="Unassembled WGS sequence"/>
</dbReference>
<protein>
    <submittedName>
        <fullName evidence="1">DUF2071 domain-containing protein</fullName>
    </submittedName>
</protein>